<keyword evidence="1" id="KW-0472">Membrane</keyword>
<gene>
    <name evidence="2" type="ORF">ACD_4C00133G0004</name>
</gene>
<organism evidence="2">
    <name type="scientific">uncultured bacterium</name>
    <name type="common">gcode 4</name>
    <dbReference type="NCBI Taxonomy" id="1234023"/>
    <lineage>
        <taxon>Bacteria</taxon>
        <taxon>environmental samples</taxon>
    </lineage>
</organism>
<proteinExistence type="predicted"/>
<accession>K2F6X7</accession>
<evidence type="ECO:0000256" key="1">
    <source>
        <dbReference type="SAM" id="Phobius"/>
    </source>
</evidence>
<name>K2F6X7_9BACT</name>
<dbReference type="AlphaFoldDB" id="K2F6X7"/>
<evidence type="ECO:0008006" key="3">
    <source>
        <dbReference type="Google" id="ProtNLM"/>
    </source>
</evidence>
<comment type="caution">
    <text evidence="2">The sequence shown here is derived from an EMBL/GenBank/DDBJ whole genome shotgun (WGS) entry which is preliminary data.</text>
</comment>
<feature type="transmembrane region" description="Helical" evidence="1">
    <location>
        <begin position="74"/>
        <end position="90"/>
    </location>
</feature>
<dbReference type="EMBL" id="AMFJ01000649">
    <property type="protein sequence ID" value="EKE26876.1"/>
    <property type="molecule type" value="Genomic_DNA"/>
</dbReference>
<keyword evidence="1" id="KW-0812">Transmembrane</keyword>
<reference evidence="2" key="1">
    <citation type="journal article" date="2012" name="Science">
        <title>Fermentation, hydrogen, and sulfur metabolism in multiple uncultivated bacterial phyla.</title>
        <authorList>
            <person name="Wrighton K.C."/>
            <person name="Thomas B.C."/>
            <person name="Sharon I."/>
            <person name="Miller C.S."/>
            <person name="Castelle C.J."/>
            <person name="VerBerkmoes N.C."/>
            <person name="Wilkins M.J."/>
            <person name="Hettich R.L."/>
            <person name="Lipton M.S."/>
            <person name="Williams K.H."/>
            <person name="Long P.E."/>
            <person name="Banfield J.F."/>
        </authorList>
    </citation>
    <scope>NUCLEOTIDE SEQUENCE [LARGE SCALE GENOMIC DNA]</scope>
</reference>
<evidence type="ECO:0000313" key="2">
    <source>
        <dbReference type="EMBL" id="EKE26876.1"/>
    </source>
</evidence>
<keyword evidence="1" id="KW-1133">Transmembrane helix</keyword>
<protein>
    <recommendedName>
        <fullName evidence="3">Polymerase nucleotidyl transferase domain-containing protein</fullName>
    </recommendedName>
</protein>
<sequence length="237" mass="29096">MIQYKEKFIKSFNIKESPSDFELNLFKKTQKYSRYISWIPWLKMLAVCNSLSMYSTKSTSDIDLFIVTEKNRVWFVRFFITIIFYILWVWRKDESNSAWNFCLSFFACENNLDFSKIAIKNDIYLYFWIHYLKPIINNDLAYEKFIDSNLALWIKKDELPKDNKDYIISVKSYQLKAISYLFGFIDWFWYFLYQNIFKLLSPKTKKVQRPFWVIISREILKFHDKDKREDIRDRILD</sequence>
<feature type="transmembrane region" description="Helical" evidence="1">
    <location>
        <begin position="177"/>
        <end position="193"/>
    </location>
</feature>